<reference evidence="10 11" key="1">
    <citation type="submission" date="2017-10" db="EMBL/GenBank/DDBJ databases">
        <title>Novel microbial diversity and functional potential in the marine mammal oral microbiome.</title>
        <authorList>
            <person name="Dudek N.K."/>
            <person name="Sun C.L."/>
            <person name="Burstein D."/>
            <person name="Kantor R.S."/>
            <person name="Aliaga Goltsman D.S."/>
            <person name="Bik E.M."/>
            <person name="Thomas B.C."/>
            <person name="Banfield J.F."/>
            <person name="Relman D.A."/>
        </authorList>
    </citation>
    <scope>NUCLEOTIDE SEQUENCE [LARGE SCALE GENOMIC DNA]</scope>
    <source>
        <strain evidence="10">DOLJORAL78_47_16</strain>
    </source>
</reference>
<evidence type="ECO:0000256" key="5">
    <source>
        <dbReference type="ARBA" id="ARBA00021528"/>
    </source>
</evidence>
<dbReference type="EC" id="2.3.1.8" evidence="4"/>
<proteinExistence type="inferred from homology"/>
<dbReference type="Gene3D" id="3.40.50.10750">
    <property type="entry name" value="Isocitrate/Isopropylmalate dehydrogenase-like"/>
    <property type="match status" value="1"/>
</dbReference>
<dbReference type="EMBL" id="PDSK01000035">
    <property type="protein sequence ID" value="PIE35717.1"/>
    <property type="molecule type" value="Genomic_DNA"/>
</dbReference>
<sequence length="334" mass="34877">MDLIAKIREKAAANKRAVVLPEGTEPRTVAAVKEIVAGDFAIPILLGDEAKIAELAEEVGLDTANLQVINPETAEKLQEFAGIYQDMRAQRGKPVSDEDALATLKDPLYYGAMMVRQGDAAGSLAGAVNSTGKVISAAARVIGTKPGINTASSFFIMILDKPTFGHEGILIYADCALLPDPDAETLADIAMTTAASAKSIISGFDPKVAMLSFSTKGSADHELVDKVRQATEIAQQKAPDLQIDGELQADAALIPAIGERKSPGSTVAGNANILVFPNLDVGNIAYKLTERLAGAIAVGPIMQGFAKPVNDLSRGCSAEDIATMVAMTSVLADE</sequence>
<evidence type="ECO:0000256" key="2">
    <source>
        <dbReference type="ARBA" id="ARBA00004989"/>
    </source>
</evidence>
<keyword evidence="6 10" id="KW-0808">Transferase</keyword>
<comment type="similarity">
    <text evidence="3">Belongs to the phosphate acetyltransferase and butyryltransferase family.</text>
</comment>
<dbReference type="Proteomes" id="UP000230821">
    <property type="component" value="Unassembled WGS sequence"/>
</dbReference>
<evidence type="ECO:0000313" key="10">
    <source>
        <dbReference type="EMBL" id="PIE35717.1"/>
    </source>
</evidence>
<accession>A0A2G6KJA3</accession>
<feature type="domain" description="Phosphate acetyl/butaryl transferase" evidence="9">
    <location>
        <begin position="3"/>
        <end position="328"/>
    </location>
</feature>
<dbReference type="InterPro" id="IPR050500">
    <property type="entry name" value="Phos_Acetyltrans/Butyryltrans"/>
</dbReference>
<dbReference type="AlphaFoldDB" id="A0A2G6KJA3"/>
<name>A0A2G6KJA3_9BACT</name>
<dbReference type="PANTHER" id="PTHR43356">
    <property type="entry name" value="PHOSPHATE ACETYLTRANSFERASE"/>
    <property type="match status" value="1"/>
</dbReference>
<evidence type="ECO:0000256" key="7">
    <source>
        <dbReference type="ARBA" id="ARBA00023315"/>
    </source>
</evidence>
<dbReference type="InterPro" id="IPR042112">
    <property type="entry name" value="P_AcTrfase_dom2"/>
</dbReference>
<gene>
    <name evidence="10" type="primary">pta</name>
    <name evidence="10" type="ORF">CSA56_03110</name>
</gene>
<evidence type="ECO:0000259" key="9">
    <source>
        <dbReference type="Pfam" id="PF01515"/>
    </source>
</evidence>
<dbReference type="InterPro" id="IPR012147">
    <property type="entry name" value="P_Ac_Bu_trans"/>
</dbReference>
<evidence type="ECO:0000256" key="8">
    <source>
        <dbReference type="ARBA" id="ARBA00031108"/>
    </source>
</evidence>
<dbReference type="GO" id="GO:0008959">
    <property type="term" value="F:phosphate acetyltransferase activity"/>
    <property type="evidence" value="ECO:0007669"/>
    <property type="project" value="UniProtKB-EC"/>
</dbReference>
<evidence type="ECO:0000256" key="1">
    <source>
        <dbReference type="ARBA" id="ARBA00000705"/>
    </source>
</evidence>
<comment type="caution">
    <text evidence="10">The sequence shown here is derived from an EMBL/GenBank/DDBJ whole genome shotgun (WGS) entry which is preliminary data.</text>
</comment>
<comment type="pathway">
    <text evidence="2">Metabolic intermediate biosynthesis; acetyl-CoA biosynthesis; acetyl-CoA from acetate: step 2/2.</text>
</comment>
<dbReference type="PANTHER" id="PTHR43356:SF3">
    <property type="entry name" value="PHOSPHATE ACETYLTRANSFERASE"/>
    <property type="match status" value="1"/>
</dbReference>
<dbReference type="Gene3D" id="3.40.50.10950">
    <property type="match status" value="1"/>
</dbReference>
<protein>
    <recommendedName>
        <fullName evidence="5">Phosphate acetyltransferase</fullName>
        <ecNumber evidence="4">2.3.1.8</ecNumber>
    </recommendedName>
    <alternativeName>
        <fullName evidence="8">Phosphotransacetylase</fullName>
    </alternativeName>
</protein>
<organism evidence="10 11">
    <name type="scientific">candidate division KSB3 bacterium</name>
    <dbReference type="NCBI Taxonomy" id="2044937"/>
    <lineage>
        <taxon>Bacteria</taxon>
        <taxon>candidate division KSB3</taxon>
    </lineage>
</organism>
<comment type="catalytic activity">
    <reaction evidence="1">
        <text>acetyl-CoA + phosphate = acetyl phosphate + CoA</text>
        <dbReference type="Rhea" id="RHEA:19521"/>
        <dbReference type="ChEBI" id="CHEBI:22191"/>
        <dbReference type="ChEBI" id="CHEBI:43474"/>
        <dbReference type="ChEBI" id="CHEBI:57287"/>
        <dbReference type="ChEBI" id="CHEBI:57288"/>
        <dbReference type="EC" id="2.3.1.8"/>
    </reaction>
</comment>
<evidence type="ECO:0000256" key="3">
    <source>
        <dbReference type="ARBA" id="ARBA00005656"/>
    </source>
</evidence>
<evidence type="ECO:0000313" key="11">
    <source>
        <dbReference type="Proteomes" id="UP000230821"/>
    </source>
</evidence>
<dbReference type="NCBIfam" id="NF007233">
    <property type="entry name" value="PRK09653.1"/>
    <property type="match status" value="1"/>
</dbReference>
<dbReference type="NCBIfam" id="TIGR00651">
    <property type="entry name" value="pta"/>
    <property type="match status" value="1"/>
</dbReference>
<dbReference type="PIRSF" id="PIRSF000428">
    <property type="entry name" value="P_Ac_trans"/>
    <property type="match status" value="1"/>
</dbReference>
<evidence type="ECO:0000256" key="4">
    <source>
        <dbReference type="ARBA" id="ARBA00012707"/>
    </source>
</evidence>
<dbReference type="InterPro" id="IPR042113">
    <property type="entry name" value="P_AcTrfase_dom1"/>
</dbReference>
<dbReference type="SUPFAM" id="SSF53659">
    <property type="entry name" value="Isocitrate/Isopropylmalate dehydrogenase-like"/>
    <property type="match status" value="1"/>
</dbReference>
<keyword evidence="7" id="KW-0012">Acyltransferase</keyword>
<dbReference type="InterPro" id="IPR004614">
    <property type="entry name" value="P_AcTrfase"/>
</dbReference>
<dbReference type="Pfam" id="PF01515">
    <property type="entry name" value="PTA_PTB"/>
    <property type="match status" value="1"/>
</dbReference>
<evidence type="ECO:0000256" key="6">
    <source>
        <dbReference type="ARBA" id="ARBA00022679"/>
    </source>
</evidence>
<dbReference type="InterPro" id="IPR002505">
    <property type="entry name" value="PTA_PTB"/>
</dbReference>